<keyword evidence="5" id="KW-0732">Signal</keyword>
<dbReference type="PANTHER" id="PTHR30329:SF21">
    <property type="entry name" value="LIPOPROTEIN YIAD-RELATED"/>
    <property type="match status" value="1"/>
</dbReference>
<dbReference type="AlphaFoldDB" id="A0A1E5BWE0"/>
<evidence type="ECO:0000256" key="2">
    <source>
        <dbReference type="ARBA" id="ARBA00023136"/>
    </source>
</evidence>
<dbReference type="PROSITE" id="PS51257">
    <property type="entry name" value="PROKAR_LIPOPROTEIN"/>
    <property type="match status" value="1"/>
</dbReference>
<dbReference type="PROSITE" id="PS51123">
    <property type="entry name" value="OMPA_2"/>
    <property type="match status" value="1"/>
</dbReference>
<dbReference type="PANTHER" id="PTHR30329">
    <property type="entry name" value="STATOR ELEMENT OF FLAGELLAR MOTOR COMPLEX"/>
    <property type="match status" value="1"/>
</dbReference>
<dbReference type="InterPro" id="IPR050330">
    <property type="entry name" value="Bact_OuterMem_StrucFunc"/>
</dbReference>
<dbReference type="Gene3D" id="3.30.1330.60">
    <property type="entry name" value="OmpA-like domain"/>
    <property type="match status" value="1"/>
</dbReference>
<keyword evidence="8" id="KW-1185">Reference proteome</keyword>
<dbReference type="RefSeq" id="WP_016961637.1">
    <property type="nucleotide sequence ID" value="NZ_AJWN02000108.1"/>
</dbReference>
<evidence type="ECO:0000313" key="8">
    <source>
        <dbReference type="Proteomes" id="UP000095039"/>
    </source>
</evidence>
<proteinExistence type="predicted"/>
<protein>
    <recommendedName>
        <fullName evidence="6">OmpA-like domain-containing protein</fullName>
    </recommendedName>
</protein>
<comment type="subcellular location">
    <subcellularLocation>
        <location evidence="1">Cell outer membrane</location>
    </subcellularLocation>
</comment>
<accession>A0A1E5BWE0</accession>
<dbReference type="Pfam" id="PF00691">
    <property type="entry name" value="OmpA"/>
    <property type="match status" value="1"/>
</dbReference>
<dbReference type="InterPro" id="IPR036737">
    <property type="entry name" value="OmpA-like_sf"/>
</dbReference>
<dbReference type="Proteomes" id="UP000095039">
    <property type="component" value="Unassembled WGS sequence"/>
</dbReference>
<reference evidence="7 8" key="1">
    <citation type="journal article" date="2012" name="Science">
        <title>Ecological populations of bacteria act as socially cohesive units of antibiotic production and resistance.</title>
        <authorList>
            <person name="Cordero O.X."/>
            <person name="Wildschutte H."/>
            <person name="Kirkup B."/>
            <person name="Proehl S."/>
            <person name="Ngo L."/>
            <person name="Hussain F."/>
            <person name="Le Roux F."/>
            <person name="Mincer T."/>
            <person name="Polz M.F."/>
        </authorList>
    </citation>
    <scope>NUCLEOTIDE SEQUENCE [LARGE SCALE GENOMIC DNA]</scope>
    <source>
        <strain evidence="7 8">FF-454</strain>
    </source>
</reference>
<evidence type="ECO:0000256" key="5">
    <source>
        <dbReference type="SAM" id="SignalP"/>
    </source>
</evidence>
<evidence type="ECO:0000256" key="3">
    <source>
        <dbReference type="ARBA" id="ARBA00023237"/>
    </source>
</evidence>
<name>A0A1E5BWE0_9GAMM</name>
<evidence type="ECO:0000313" key="7">
    <source>
        <dbReference type="EMBL" id="OEE57535.1"/>
    </source>
</evidence>
<dbReference type="InterPro" id="IPR006664">
    <property type="entry name" value="OMP_bac"/>
</dbReference>
<evidence type="ECO:0000259" key="6">
    <source>
        <dbReference type="PROSITE" id="PS51123"/>
    </source>
</evidence>
<feature type="signal peptide" evidence="5">
    <location>
        <begin position="1"/>
        <end position="19"/>
    </location>
</feature>
<feature type="domain" description="OmpA-like" evidence="6">
    <location>
        <begin position="66"/>
        <end position="184"/>
    </location>
</feature>
<evidence type="ECO:0000256" key="4">
    <source>
        <dbReference type="PROSITE-ProRule" id="PRU00473"/>
    </source>
</evidence>
<evidence type="ECO:0000256" key="1">
    <source>
        <dbReference type="ARBA" id="ARBA00004442"/>
    </source>
</evidence>
<keyword evidence="3" id="KW-0998">Cell outer membrane</keyword>
<comment type="caution">
    <text evidence="7">The sequence shown here is derived from an EMBL/GenBank/DDBJ whole genome shotgun (WGS) entry which is preliminary data.</text>
</comment>
<feature type="chain" id="PRO_5009172097" description="OmpA-like domain-containing protein" evidence="5">
    <location>
        <begin position="20"/>
        <end position="197"/>
    </location>
</feature>
<gene>
    <name evidence="7" type="ORF">A1OK_05135</name>
</gene>
<dbReference type="EMBL" id="AJWN02000108">
    <property type="protein sequence ID" value="OEE57535.1"/>
    <property type="molecule type" value="Genomic_DNA"/>
</dbReference>
<keyword evidence="2 4" id="KW-0472">Membrane</keyword>
<dbReference type="SUPFAM" id="SSF103088">
    <property type="entry name" value="OmpA-like"/>
    <property type="match status" value="1"/>
</dbReference>
<organism evidence="7 8">
    <name type="scientific">Enterovibrio norvegicus FF-454</name>
    <dbReference type="NCBI Taxonomy" id="1185651"/>
    <lineage>
        <taxon>Bacteria</taxon>
        <taxon>Pseudomonadati</taxon>
        <taxon>Pseudomonadota</taxon>
        <taxon>Gammaproteobacteria</taxon>
        <taxon>Vibrionales</taxon>
        <taxon>Vibrionaceae</taxon>
        <taxon>Enterovibrio</taxon>
    </lineage>
</organism>
<sequence>MNKLVLLLPILLLAGCANQEIATMQDVSPQANDLRDLDYDGVIKARELCGETLSGAAVNNDGCAKDKTVKQSFRLDVKFPNDSAKLIPSNYAKLEQLAAFLEEQDGAVATIEGHASKVGNPTYNLRLSQRRADAVATALIEDFDIPASRVEAVGYGDTVPLIDEDSELAHETNRRVMASLSGEFSVTDMRWTIFTSE</sequence>
<dbReference type="PRINTS" id="PR01021">
    <property type="entry name" value="OMPADOMAIN"/>
</dbReference>
<dbReference type="CDD" id="cd07185">
    <property type="entry name" value="OmpA_C-like"/>
    <property type="match status" value="1"/>
</dbReference>
<dbReference type="GO" id="GO:0009279">
    <property type="term" value="C:cell outer membrane"/>
    <property type="evidence" value="ECO:0007669"/>
    <property type="project" value="UniProtKB-SubCell"/>
</dbReference>
<dbReference type="InterPro" id="IPR006665">
    <property type="entry name" value="OmpA-like"/>
</dbReference>